<feature type="compositionally biased region" description="Low complexity" evidence="1">
    <location>
        <begin position="701"/>
        <end position="723"/>
    </location>
</feature>
<keyword evidence="3" id="KW-1185">Reference proteome</keyword>
<dbReference type="AlphaFoldDB" id="A0A1I8FAY6"/>
<reference evidence="4" key="1">
    <citation type="submission" date="2016-11" db="UniProtKB">
        <authorList>
            <consortium name="WormBaseParasite"/>
        </authorList>
    </citation>
    <scope>IDENTIFICATION</scope>
</reference>
<feature type="compositionally biased region" description="Basic and acidic residues" evidence="1">
    <location>
        <begin position="7"/>
        <end position="18"/>
    </location>
</feature>
<dbReference type="WBParaSite" id="maker-unitig_27365-snap-gene-0.2-mRNA-1">
    <property type="protein sequence ID" value="maker-unitig_27365-snap-gene-0.2-mRNA-1"/>
    <property type="gene ID" value="maker-unitig_27365-snap-gene-0.2"/>
</dbReference>
<sequence>GLLQPPEDLREAMEEARQRRQNVAEFRTSKLARKSAGRCRLPPPTYSANSANLPPSGGHERLAAAIRCPRLPASLQPRQRLRAQPRQSGAALRADPAAAGAGSLARRLWMGPEAIREDRDAAIERGDCRSRRPLRRSAADRSAACSLSLVAFGAANGPDAAHALLVPDEFWQLRGCGRCTRGASALLFQAACSWPERGQAGGRGEAAAAAAGLLAAVAIATCTASAGEWPWLLTTSGRPVLLPVAEGAESKAQWKFALGAFAAACELRPTSAVPCVMLCLFFTWHRGRSRRRLGRCWRSMAPLACSVLAEYRHPGPRTCRVYCTPAIRAGGIGGVKTALTLLVDLTLYVLQLPGPQGVPLRCPAVPLILHHCGPCLSELAPPLPQSRCRLALLAGRIPAAFRGASRTLNHLRKRRSCASPGPASPRHLDPDLHFLFMAPCHSLRLIPISIANVSATRTLDCSPNWRDQPGYVEGRRPSQRPRRLASRLTGHRAGGRRHPVLFDSFLQHLRGPEDGKCPAGWINRRTATFCYQMSDSEANYRTWADAKKACELQHASLLSNYVAGIINAYGSSGDKKYWWFGLTRSSMESLWQWDDGHTVTSSPGKSGRENFAEISITGGVSGCDARKLHVNLEYTRSSYIREEVTTCDTDNGWMYQNNRCYKVHNFKTGEEGQNCETARTGYPQKQGYHRTVIHRKDDVATRTSRTSPSSRTRTPTRRCTMSSAKSEGTSANFWIGGLRTYADSDDPNRLTPWRWVDDSSLNLRDLEHRVPAQHHPTSIDKDVRRADSQDRRHPHPWQAQTCTEVRSGFVVASDSVAAARGAESTSRTSINKYKIDFQNQGVEFIWIGMTPQQTKTNCAWTRRAERYTSTFKRWRDGAAGPAAGQGPNANSDRGGGRPARPAKWQAATRVEMGGFVSNSLGKCRRVARLSRVRRMCLVVTGL</sequence>
<evidence type="ECO:0000313" key="4">
    <source>
        <dbReference type="WBParaSite" id="maker-unitig_27365-snap-gene-0.2-mRNA-1"/>
    </source>
</evidence>
<organism evidence="3 4">
    <name type="scientific">Macrostomum lignano</name>
    <dbReference type="NCBI Taxonomy" id="282301"/>
    <lineage>
        <taxon>Eukaryota</taxon>
        <taxon>Metazoa</taxon>
        <taxon>Spiralia</taxon>
        <taxon>Lophotrochozoa</taxon>
        <taxon>Platyhelminthes</taxon>
        <taxon>Rhabditophora</taxon>
        <taxon>Macrostomorpha</taxon>
        <taxon>Macrostomida</taxon>
        <taxon>Macrostomidae</taxon>
        <taxon>Macrostomum</taxon>
    </lineage>
</organism>
<dbReference type="PANTHER" id="PTHR22801:SF63">
    <property type="entry name" value="C-TYPE LECTIN DOMAIN-CONTAINING PROTEIN"/>
    <property type="match status" value="1"/>
</dbReference>
<name>A0A1I8FAY6_9PLAT</name>
<dbReference type="Proteomes" id="UP000095280">
    <property type="component" value="Unplaced"/>
</dbReference>
<feature type="region of interest" description="Disordered" evidence="1">
    <location>
        <begin position="1"/>
        <end position="57"/>
    </location>
</feature>
<dbReference type="InterPro" id="IPR016187">
    <property type="entry name" value="CTDL_fold"/>
</dbReference>
<accession>A0A1I8FAY6</accession>
<feature type="compositionally biased region" description="Low complexity" evidence="1">
    <location>
        <begin position="877"/>
        <end position="890"/>
    </location>
</feature>
<feature type="domain" description="C-type lectin" evidence="2">
    <location>
        <begin position="526"/>
        <end position="623"/>
    </location>
</feature>
<protein>
    <submittedName>
        <fullName evidence="4">C-type lectin domain-containing protein</fullName>
    </submittedName>
</protein>
<dbReference type="InterPro" id="IPR001304">
    <property type="entry name" value="C-type_lectin-like"/>
</dbReference>
<dbReference type="CDD" id="cd00037">
    <property type="entry name" value="CLECT"/>
    <property type="match status" value="1"/>
</dbReference>
<evidence type="ECO:0000313" key="3">
    <source>
        <dbReference type="Proteomes" id="UP000095280"/>
    </source>
</evidence>
<dbReference type="InterPro" id="IPR050801">
    <property type="entry name" value="Ca-Dep_Lectins_ImmuneDev"/>
</dbReference>
<dbReference type="SMART" id="SM00034">
    <property type="entry name" value="CLECT"/>
    <property type="match status" value="2"/>
</dbReference>
<dbReference type="Pfam" id="PF00059">
    <property type="entry name" value="Lectin_C"/>
    <property type="match status" value="1"/>
</dbReference>
<dbReference type="InterPro" id="IPR016186">
    <property type="entry name" value="C-type_lectin-like/link_sf"/>
</dbReference>
<evidence type="ECO:0000256" key="1">
    <source>
        <dbReference type="SAM" id="MobiDB-lite"/>
    </source>
</evidence>
<dbReference type="PROSITE" id="PS50041">
    <property type="entry name" value="C_TYPE_LECTIN_2"/>
    <property type="match status" value="1"/>
</dbReference>
<feature type="compositionally biased region" description="Basic residues" evidence="1">
    <location>
        <begin position="477"/>
        <end position="490"/>
    </location>
</feature>
<dbReference type="SUPFAM" id="SSF56436">
    <property type="entry name" value="C-type lectin-like"/>
    <property type="match status" value="2"/>
</dbReference>
<dbReference type="PANTHER" id="PTHR22801">
    <property type="entry name" value="LITHOSTATHINE"/>
    <property type="match status" value="1"/>
</dbReference>
<evidence type="ECO:0000259" key="2">
    <source>
        <dbReference type="PROSITE" id="PS50041"/>
    </source>
</evidence>
<feature type="region of interest" description="Disordered" evidence="1">
    <location>
        <begin position="873"/>
        <end position="902"/>
    </location>
</feature>
<feature type="region of interest" description="Disordered" evidence="1">
    <location>
        <begin position="673"/>
        <end position="725"/>
    </location>
</feature>
<proteinExistence type="predicted"/>
<feature type="region of interest" description="Disordered" evidence="1">
    <location>
        <begin position="470"/>
        <end position="490"/>
    </location>
</feature>
<dbReference type="Gene3D" id="3.10.100.10">
    <property type="entry name" value="Mannose-Binding Protein A, subunit A"/>
    <property type="match status" value="2"/>
</dbReference>